<feature type="transmembrane region" description="Helical" evidence="6">
    <location>
        <begin position="52"/>
        <end position="71"/>
    </location>
</feature>
<dbReference type="InterPro" id="IPR004797">
    <property type="entry name" value="Competence_ComEC/Rec2"/>
</dbReference>
<keyword evidence="4 6" id="KW-1133">Transmembrane helix</keyword>
<dbReference type="Pfam" id="PF00753">
    <property type="entry name" value="Lactamase_B"/>
    <property type="match status" value="1"/>
</dbReference>
<dbReference type="Proteomes" id="UP000663651">
    <property type="component" value="Chromosome"/>
</dbReference>
<keyword evidence="5 6" id="KW-0472">Membrane</keyword>
<evidence type="ECO:0000313" key="8">
    <source>
        <dbReference type="EMBL" id="QSV45143.1"/>
    </source>
</evidence>
<feature type="transmembrane region" description="Helical" evidence="6">
    <location>
        <begin position="416"/>
        <end position="440"/>
    </location>
</feature>
<evidence type="ECO:0000256" key="3">
    <source>
        <dbReference type="ARBA" id="ARBA00022692"/>
    </source>
</evidence>
<dbReference type="EMBL" id="CP071382">
    <property type="protein sequence ID" value="QSV45143.1"/>
    <property type="molecule type" value="Genomic_DNA"/>
</dbReference>
<dbReference type="CDD" id="cd07731">
    <property type="entry name" value="ComA-like_MBL-fold"/>
    <property type="match status" value="1"/>
</dbReference>
<dbReference type="NCBIfam" id="TIGR00361">
    <property type="entry name" value="ComEC_Rec2"/>
    <property type="match status" value="1"/>
</dbReference>
<gene>
    <name evidence="8" type="ORF">JZM60_13495</name>
</gene>
<feature type="transmembrane region" description="Helical" evidence="6">
    <location>
        <begin position="285"/>
        <end position="303"/>
    </location>
</feature>
<dbReference type="Pfam" id="PF13567">
    <property type="entry name" value="DUF4131"/>
    <property type="match status" value="1"/>
</dbReference>
<dbReference type="PANTHER" id="PTHR30619:SF1">
    <property type="entry name" value="RECOMBINATION PROTEIN 2"/>
    <property type="match status" value="1"/>
</dbReference>
<proteinExistence type="predicted"/>
<feature type="transmembrane region" description="Helical" evidence="6">
    <location>
        <begin position="507"/>
        <end position="526"/>
    </location>
</feature>
<dbReference type="NCBIfam" id="TIGR00360">
    <property type="entry name" value="ComEC_N-term"/>
    <property type="match status" value="1"/>
</dbReference>
<dbReference type="SUPFAM" id="SSF56281">
    <property type="entry name" value="Metallo-hydrolase/oxidoreductase"/>
    <property type="match status" value="1"/>
</dbReference>
<evidence type="ECO:0000259" key="7">
    <source>
        <dbReference type="SMART" id="SM00849"/>
    </source>
</evidence>
<evidence type="ECO:0000256" key="6">
    <source>
        <dbReference type="SAM" id="Phobius"/>
    </source>
</evidence>
<feature type="domain" description="Metallo-beta-lactamase" evidence="7">
    <location>
        <begin position="541"/>
        <end position="746"/>
    </location>
</feature>
<dbReference type="InterPro" id="IPR052159">
    <property type="entry name" value="Competence_DNA_uptake"/>
</dbReference>
<dbReference type="InterPro" id="IPR035681">
    <property type="entry name" value="ComA-like_MBL"/>
</dbReference>
<evidence type="ECO:0000256" key="5">
    <source>
        <dbReference type="ARBA" id="ARBA00023136"/>
    </source>
</evidence>
<feature type="transmembrane region" description="Helical" evidence="6">
    <location>
        <begin position="250"/>
        <end position="273"/>
    </location>
</feature>
<feature type="transmembrane region" description="Helical" evidence="6">
    <location>
        <begin position="29"/>
        <end position="45"/>
    </location>
</feature>
<dbReference type="Pfam" id="PF03772">
    <property type="entry name" value="Competence"/>
    <property type="match status" value="1"/>
</dbReference>
<evidence type="ECO:0000313" key="9">
    <source>
        <dbReference type="Proteomes" id="UP000663651"/>
    </source>
</evidence>
<feature type="transmembrane region" description="Helical" evidence="6">
    <location>
        <begin position="358"/>
        <end position="377"/>
    </location>
</feature>
<accession>A0ABX7Q223</accession>
<feature type="transmembrane region" description="Helical" evidence="6">
    <location>
        <begin position="481"/>
        <end position="500"/>
    </location>
</feature>
<feature type="transmembrane region" description="Helical" evidence="6">
    <location>
        <begin position="452"/>
        <end position="475"/>
    </location>
</feature>
<feature type="transmembrane region" description="Helical" evidence="6">
    <location>
        <begin position="309"/>
        <end position="326"/>
    </location>
</feature>
<keyword evidence="9" id="KW-1185">Reference proteome</keyword>
<evidence type="ECO:0000256" key="1">
    <source>
        <dbReference type="ARBA" id="ARBA00004651"/>
    </source>
</evidence>
<keyword evidence="3 6" id="KW-0812">Transmembrane</keyword>
<protein>
    <submittedName>
        <fullName evidence="8">DNA internalization-related competence protein ComEC/Rec2</fullName>
    </submittedName>
</protein>
<dbReference type="InterPro" id="IPR036866">
    <property type="entry name" value="RibonucZ/Hydroxyglut_hydro"/>
</dbReference>
<feature type="transmembrane region" description="Helical" evidence="6">
    <location>
        <begin position="333"/>
        <end position="352"/>
    </location>
</feature>
<organism evidence="8 9">
    <name type="scientific">Geobacter benzoatilyticus</name>
    <dbReference type="NCBI Taxonomy" id="2815309"/>
    <lineage>
        <taxon>Bacteria</taxon>
        <taxon>Pseudomonadati</taxon>
        <taxon>Thermodesulfobacteriota</taxon>
        <taxon>Desulfuromonadia</taxon>
        <taxon>Geobacterales</taxon>
        <taxon>Geobacteraceae</taxon>
        <taxon>Geobacter</taxon>
    </lineage>
</organism>
<evidence type="ECO:0000256" key="2">
    <source>
        <dbReference type="ARBA" id="ARBA00022475"/>
    </source>
</evidence>
<feature type="transmembrane region" description="Helical" evidence="6">
    <location>
        <begin position="389"/>
        <end position="410"/>
    </location>
</feature>
<dbReference type="Gene3D" id="3.60.15.10">
    <property type="entry name" value="Ribonuclease Z/Hydroxyacylglutathione hydrolase-like"/>
    <property type="match status" value="1"/>
</dbReference>
<keyword evidence="2" id="KW-1003">Cell membrane</keyword>
<dbReference type="SMART" id="SM00849">
    <property type="entry name" value="Lactamase_B"/>
    <property type="match status" value="1"/>
</dbReference>
<dbReference type="InterPro" id="IPR004477">
    <property type="entry name" value="ComEC_N"/>
</dbReference>
<dbReference type="InterPro" id="IPR025405">
    <property type="entry name" value="DUF4131"/>
</dbReference>
<reference evidence="8 9" key="1">
    <citation type="submission" date="2021-03" db="EMBL/GenBank/DDBJ databases">
        <title>Geobacter metallireducens gen. nov. sp. nov., a microorganism capable of coupling the complete oxidation of organic compounds to the reduction of iron and other metals.</title>
        <authorList>
            <person name="Li Y."/>
        </authorList>
    </citation>
    <scope>NUCLEOTIDE SEQUENCE [LARGE SCALE GENOMIC DNA]</scope>
    <source>
        <strain evidence="8 9">Jerry-YX</strain>
    </source>
</reference>
<evidence type="ECO:0000256" key="4">
    <source>
        <dbReference type="ARBA" id="ARBA00022989"/>
    </source>
</evidence>
<comment type="subcellular location">
    <subcellularLocation>
        <location evidence="1">Cell membrane</location>
        <topology evidence="1">Multi-pass membrane protein</topology>
    </subcellularLocation>
</comment>
<name>A0ABX7Q223_9BACT</name>
<dbReference type="InterPro" id="IPR001279">
    <property type="entry name" value="Metallo-B-lactamas"/>
</dbReference>
<sequence length="797" mass="86924">MTSRPLILPLLGMVGGLLSAHHLNIFLTPYLLPILLIVMLACAILRSRMPFLFFLTAFFFAWGNAALQPFLRPSYPSNHLVRFVSHVPVTLEGIVATRPEAKDEGMRFVIAAERVFRDGKAIPVEGRLLVHIREGRGNILTGDRVRLAARLRQPTNLGLPGEFDYRRYLAYRQIYVTASVLSNDNILLMREAAAYPFQRRFDSLAGELGDFIGKRFPVEGGILRAILVGERGYVNKRTEEIYARAGVNHILSISGFHIGIIAVTIYYLLLKLLARSEILALGLNLRRTVLLVALPPVVFYLYIAGLAPATVRSVIMIAIATIALLLERETDPINTLTAAAFSILIFTPQTLFDISFQLSFLAIWGLIILTPLFMEPFSSINNTKLKNLLLFVAASAAAITVTLLPVAHMFHRTSVAGLIGNFVAVPLLGYGAVVTGFASLPLIHLAPDAAHFLLGIAAWLVRLSGSLIEIIAGIPPLPLRSVSLLDLSVFYPALLALTLVKTYRMRYSVCLLAIATLFMLHIPAGANSNRMLRITFFSIGQGESTLITFPDGRHMLVDGGGSLRDDGMDTGTRYLAPALWSMGVDRLDIVVLSHPHPDHLKGLISLAELFPIGEFWESGIEEPVGDHAKLRSILAGQGVPVRNITSATPSCTMGNVKITPLAPAPDTLGCNSDQNDNSLVFKLIYGEFSMLFTGDIGHCGEKMLLRDPGKLGCTVLKVPHHGSRHSTTPMLLDVASPLVAFISAGAGNSFGLPSPETISRLHQRGISVFRTDLHGTVEVTSDGKGYSIRTYSDGHFH</sequence>
<dbReference type="PANTHER" id="PTHR30619">
    <property type="entry name" value="DNA INTERNALIZATION/COMPETENCE PROTEIN COMEC/REC2"/>
    <property type="match status" value="1"/>
</dbReference>